<proteinExistence type="predicted"/>
<reference evidence="1" key="1">
    <citation type="submission" date="2023-03" db="EMBL/GenBank/DDBJ databases">
        <title>Massive genome expansion in bonnet fungi (Mycena s.s.) driven by repeated elements and novel gene families across ecological guilds.</title>
        <authorList>
            <consortium name="Lawrence Berkeley National Laboratory"/>
            <person name="Harder C.B."/>
            <person name="Miyauchi S."/>
            <person name="Viragh M."/>
            <person name="Kuo A."/>
            <person name="Thoen E."/>
            <person name="Andreopoulos B."/>
            <person name="Lu D."/>
            <person name="Skrede I."/>
            <person name="Drula E."/>
            <person name="Henrissat B."/>
            <person name="Morin E."/>
            <person name="Kohler A."/>
            <person name="Barry K."/>
            <person name="LaButti K."/>
            <person name="Morin E."/>
            <person name="Salamov A."/>
            <person name="Lipzen A."/>
            <person name="Mereny Z."/>
            <person name="Hegedus B."/>
            <person name="Baldrian P."/>
            <person name="Stursova M."/>
            <person name="Weitz H."/>
            <person name="Taylor A."/>
            <person name="Grigoriev I.V."/>
            <person name="Nagy L.G."/>
            <person name="Martin F."/>
            <person name="Kauserud H."/>
        </authorList>
    </citation>
    <scope>NUCLEOTIDE SEQUENCE</scope>
    <source>
        <strain evidence="1">9284</strain>
    </source>
</reference>
<sequence>MSQEMSTKGLEAEIAQVSVEIWRQKDVLRKLESSKSLLQQQLNAIRDPISRLPLEISSEIFRQCLGSGHPPGCVQPNAQLAPLVLLNICHTWTDVALSNPTMWASIHIPLLRVRTGRGFGFAELLGMWLRRAGSHPLQLFLEGACNL</sequence>
<protein>
    <recommendedName>
        <fullName evidence="3">F-box domain-containing protein</fullName>
    </recommendedName>
</protein>
<evidence type="ECO:0000313" key="2">
    <source>
        <dbReference type="Proteomes" id="UP001221142"/>
    </source>
</evidence>
<organism evidence="1 2">
    <name type="scientific">Roridomyces roridus</name>
    <dbReference type="NCBI Taxonomy" id="1738132"/>
    <lineage>
        <taxon>Eukaryota</taxon>
        <taxon>Fungi</taxon>
        <taxon>Dikarya</taxon>
        <taxon>Basidiomycota</taxon>
        <taxon>Agaricomycotina</taxon>
        <taxon>Agaricomycetes</taxon>
        <taxon>Agaricomycetidae</taxon>
        <taxon>Agaricales</taxon>
        <taxon>Marasmiineae</taxon>
        <taxon>Mycenaceae</taxon>
        <taxon>Roridomyces</taxon>
    </lineage>
</organism>
<accession>A0AAD7CIZ1</accession>
<evidence type="ECO:0000313" key="1">
    <source>
        <dbReference type="EMBL" id="KAJ7649956.1"/>
    </source>
</evidence>
<evidence type="ECO:0008006" key="3">
    <source>
        <dbReference type="Google" id="ProtNLM"/>
    </source>
</evidence>
<dbReference type="Proteomes" id="UP001221142">
    <property type="component" value="Unassembled WGS sequence"/>
</dbReference>
<dbReference type="AlphaFoldDB" id="A0AAD7CIZ1"/>
<dbReference type="EMBL" id="JARKIF010000001">
    <property type="protein sequence ID" value="KAJ7649956.1"/>
    <property type="molecule type" value="Genomic_DNA"/>
</dbReference>
<keyword evidence="2" id="KW-1185">Reference proteome</keyword>
<gene>
    <name evidence="1" type="ORF">FB45DRAFT_819021</name>
</gene>
<feature type="non-terminal residue" evidence="1">
    <location>
        <position position="147"/>
    </location>
</feature>
<comment type="caution">
    <text evidence="1">The sequence shown here is derived from an EMBL/GenBank/DDBJ whole genome shotgun (WGS) entry which is preliminary data.</text>
</comment>
<name>A0AAD7CIZ1_9AGAR</name>